<feature type="transmembrane region" description="Helical" evidence="2">
    <location>
        <begin position="95"/>
        <end position="119"/>
    </location>
</feature>
<name>A0A9P4GYV0_9PLEO</name>
<sequence length="392" mass="41420">MAIYTSKVLNDPQGRCAAYNDQDGQRIDSADTALLNCPSPTPTPSSLPAPSVAASATPNPTSISVTQPNSNSKLAAGPSVTSVATPHKNGFHGGAVAGIAIGMLFAGVLIAGLVFFFILRRQRKRQYASQAVSHLPPVTYNSGPEKGPVVVASVVPNSIDSLLPQPESDDTLTGEASKIRDNIKNHVRVYCHSAPLASGITEAALLNIASETGLSTSAFASALSNPSCRQETLRLVFAWVILSKVTGGRSADLLPSGVSQLEGAIASARDHSKQTALHSKWKTITALLLSHGTGKNAHDANRVQTFSSIIAELDSIVAPCVQGNLDDVQRRKNLDMILTRAANFAFLLFSQPGSFQFDFRSRQGAMRAFPALVQTVGDQGQVLGHPRMLFEG</sequence>
<keyword evidence="4" id="KW-1185">Reference proteome</keyword>
<keyword evidence="2" id="KW-0472">Membrane</keyword>
<gene>
    <name evidence="3" type="ORF">EK21DRAFT_118183</name>
</gene>
<evidence type="ECO:0000313" key="3">
    <source>
        <dbReference type="EMBL" id="KAF2024034.1"/>
    </source>
</evidence>
<organism evidence="3 4">
    <name type="scientific">Setomelanomma holmii</name>
    <dbReference type="NCBI Taxonomy" id="210430"/>
    <lineage>
        <taxon>Eukaryota</taxon>
        <taxon>Fungi</taxon>
        <taxon>Dikarya</taxon>
        <taxon>Ascomycota</taxon>
        <taxon>Pezizomycotina</taxon>
        <taxon>Dothideomycetes</taxon>
        <taxon>Pleosporomycetidae</taxon>
        <taxon>Pleosporales</taxon>
        <taxon>Pleosporineae</taxon>
        <taxon>Phaeosphaeriaceae</taxon>
        <taxon>Setomelanomma</taxon>
    </lineage>
</organism>
<keyword evidence="2" id="KW-0812">Transmembrane</keyword>
<evidence type="ECO:0000256" key="1">
    <source>
        <dbReference type="SAM" id="MobiDB-lite"/>
    </source>
</evidence>
<feature type="compositionally biased region" description="Polar residues" evidence="1">
    <location>
        <begin position="63"/>
        <end position="81"/>
    </location>
</feature>
<keyword evidence="2" id="KW-1133">Transmembrane helix</keyword>
<dbReference type="EMBL" id="ML978312">
    <property type="protein sequence ID" value="KAF2024034.1"/>
    <property type="molecule type" value="Genomic_DNA"/>
</dbReference>
<dbReference type="AlphaFoldDB" id="A0A9P4GYV0"/>
<accession>A0A9P4GYV0</accession>
<proteinExistence type="predicted"/>
<feature type="compositionally biased region" description="Low complexity" evidence="1">
    <location>
        <begin position="48"/>
        <end position="62"/>
    </location>
</feature>
<protein>
    <submittedName>
        <fullName evidence="3">Uncharacterized protein</fullName>
    </submittedName>
</protein>
<dbReference type="OrthoDB" id="5421765at2759"/>
<dbReference type="CDD" id="cd12087">
    <property type="entry name" value="TM_EGFR-like"/>
    <property type="match status" value="1"/>
</dbReference>
<dbReference type="Proteomes" id="UP000799777">
    <property type="component" value="Unassembled WGS sequence"/>
</dbReference>
<evidence type="ECO:0000313" key="4">
    <source>
        <dbReference type="Proteomes" id="UP000799777"/>
    </source>
</evidence>
<comment type="caution">
    <text evidence="3">The sequence shown here is derived from an EMBL/GenBank/DDBJ whole genome shotgun (WGS) entry which is preliminary data.</text>
</comment>
<evidence type="ECO:0000256" key="2">
    <source>
        <dbReference type="SAM" id="Phobius"/>
    </source>
</evidence>
<reference evidence="3" key="1">
    <citation type="journal article" date="2020" name="Stud. Mycol.">
        <title>101 Dothideomycetes genomes: a test case for predicting lifestyles and emergence of pathogens.</title>
        <authorList>
            <person name="Haridas S."/>
            <person name="Albert R."/>
            <person name="Binder M."/>
            <person name="Bloem J."/>
            <person name="Labutti K."/>
            <person name="Salamov A."/>
            <person name="Andreopoulos B."/>
            <person name="Baker S."/>
            <person name="Barry K."/>
            <person name="Bills G."/>
            <person name="Bluhm B."/>
            <person name="Cannon C."/>
            <person name="Castanera R."/>
            <person name="Culley D."/>
            <person name="Daum C."/>
            <person name="Ezra D."/>
            <person name="Gonzalez J."/>
            <person name="Henrissat B."/>
            <person name="Kuo A."/>
            <person name="Liang C."/>
            <person name="Lipzen A."/>
            <person name="Lutzoni F."/>
            <person name="Magnuson J."/>
            <person name="Mondo S."/>
            <person name="Nolan M."/>
            <person name="Ohm R."/>
            <person name="Pangilinan J."/>
            <person name="Park H.-J."/>
            <person name="Ramirez L."/>
            <person name="Alfaro M."/>
            <person name="Sun H."/>
            <person name="Tritt A."/>
            <person name="Yoshinaga Y."/>
            <person name="Zwiers L.-H."/>
            <person name="Turgeon B."/>
            <person name="Goodwin S."/>
            <person name="Spatafora J."/>
            <person name="Crous P."/>
            <person name="Grigoriev I."/>
        </authorList>
    </citation>
    <scope>NUCLEOTIDE SEQUENCE</scope>
    <source>
        <strain evidence="3">CBS 110217</strain>
    </source>
</reference>
<feature type="region of interest" description="Disordered" evidence="1">
    <location>
        <begin position="38"/>
        <end position="81"/>
    </location>
</feature>